<dbReference type="Pfam" id="PF00227">
    <property type="entry name" value="Proteasome"/>
    <property type="match status" value="1"/>
</dbReference>
<evidence type="ECO:0000256" key="3">
    <source>
        <dbReference type="ARBA" id="ARBA00023242"/>
    </source>
</evidence>
<dbReference type="GO" id="GO:0019774">
    <property type="term" value="C:proteasome core complex, beta-subunit complex"/>
    <property type="evidence" value="ECO:0007669"/>
    <property type="project" value="UniProtKB-ARBA"/>
</dbReference>
<dbReference type="Gene3D" id="3.60.20.10">
    <property type="entry name" value="Glutamine Phosphoribosylpyrophosphate, subunit 1, domain 1"/>
    <property type="match status" value="1"/>
</dbReference>
<name>A0A8K0JJ08_9TREE</name>
<dbReference type="PROSITE" id="PS00854">
    <property type="entry name" value="PROTEASOME_BETA_1"/>
    <property type="match status" value="1"/>
</dbReference>
<dbReference type="GO" id="GO:0005737">
    <property type="term" value="C:cytoplasm"/>
    <property type="evidence" value="ECO:0007669"/>
    <property type="project" value="UniProtKB-SubCell"/>
</dbReference>
<keyword evidence="2 5" id="KW-0647">Proteasome</keyword>
<dbReference type="PROSITE" id="PS51476">
    <property type="entry name" value="PROTEASOME_BETA_2"/>
    <property type="match status" value="1"/>
</dbReference>
<dbReference type="Proteomes" id="UP000812966">
    <property type="component" value="Unassembled WGS sequence"/>
</dbReference>
<keyword evidence="1 5" id="KW-0963">Cytoplasm</keyword>
<evidence type="ECO:0000256" key="5">
    <source>
        <dbReference type="RuleBase" id="RU004203"/>
    </source>
</evidence>
<dbReference type="OrthoDB" id="268479at2759"/>
<evidence type="ECO:0000313" key="6">
    <source>
        <dbReference type="EMBL" id="KAG7530246.1"/>
    </source>
</evidence>
<accession>A0A8K0JJ08</accession>
<dbReference type="InterPro" id="IPR023333">
    <property type="entry name" value="Proteasome_suB-type"/>
</dbReference>
<reference evidence="6" key="1">
    <citation type="submission" date="2020-04" db="EMBL/GenBank/DDBJ databases">
        <title>Analysis of mating type loci in Filobasidium floriforme.</title>
        <authorList>
            <person name="Nowrousian M."/>
        </authorList>
    </citation>
    <scope>NUCLEOTIDE SEQUENCE</scope>
    <source>
        <strain evidence="6">CBS 6242</strain>
    </source>
</reference>
<keyword evidence="7" id="KW-1185">Reference proteome</keyword>
<protein>
    <recommendedName>
        <fullName evidence="5">Proteasome subunit beta</fullName>
    </recommendedName>
</protein>
<evidence type="ECO:0000256" key="1">
    <source>
        <dbReference type="ARBA" id="ARBA00022490"/>
    </source>
</evidence>
<comment type="subunit">
    <text evidence="4">The 26S proteasome consists of a 20S proteasome core and two 19S regulatory subunits. The 20S proteasome core is composed of 28 subunits that are arranged in four stacked rings, resulting in a barrel-shaped structure. The two end rings are each formed by seven alpha subunits, and the two central rings are each formed by seven beta subunits. The catalytic chamber with the active sites is on the inside of the barrel.</text>
</comment>
<comment type="function">
    <text evidence="5">Component of the proteasome, a multicatalytic proteinase complex which is characterized by its ability to cleave peptides with Arg, Phe, Tyr, Leu, and Glu adjacent to the leaving group at neutral or slightly basic pH. The proteasome has an ATP-dependent proteolytic activity.</text>
</comment>
<dbReference type="AlphaFoldDB" id="A0A8K0JJ08"/>
<dbReference type="SUPFAM" id="SSF56235">
    <property type="entry name" value="N-terminal nucleophile aminohydrolases (Ntn hydrolases)"/>
    <property type="match status" value="1"/>
</dbReference>
<comment type="similarity">
    <text evidence="5">Belongs to the peptidase T1B family.</text>
</comment>
<dbReference type="InterPro" id="IPR016050">
    <property type="entry name" value="Proteasome_bsu_CS"/>
</dbReference>
<sequence>MPEAIQHRFDPYSSNGGSILAIAGKDFAVVAGDTRQSEGYSIQSRYQKKVFPLTSKAILAVNGFAADGNNFVKRVKQRLEWYTHAHNKEMPIKSIARLIQTMLYARRMFPYYVYNVLAGIEEDDGTGAVYSFDPVGSYERETCRAAGAAQSLLQPFLDNQIYFRNHTPAPGQPPFDPSTHPLSTVLSILVDSFSSATERHIEVGDFLEGYVILSPGRTSDDLIGEGVKGVLPEGMTVEEQDPEDLDVQSAVAGKGCRVFLVRKELKRD</sequence>
<dbReference type="PANTHER" id="PTHR32194">
    <property type="entry name" value="METALLOPROTEASE TLDD"/>
    <property type="match status" value="1"/>
</dbReference>
<comment type="caution">
    <text evidence="6">The sequence shown here is derived from an EMBL/GenBank/DDBJ whole genome shotgun (WGS) entry which is preliminary data.</text>
</comment>
<dbReference type="PANTHER" id="PTHR32194:SF2">
    <property type="entry name" value="PROTEASOME SUBUNIT BETA TYPE-1"/>
    <property type="match status" value="1"/>
</dbReference>
<dbReference type="FunFam" id="3.60.20.10:FF:000027">
    <property type="entry name" value="Proteasome subunit beta type-6"/>
    <property type="match status" value="1"/>
</dbReference>
<dbReference type="EMBL" id="JABELV010000124">
    <property type="protein sequence ID" value="KAG7530246.1"/>
    <property type="molecule type" value="Genomic_DNA"/>
</dbReference>
<proteinExistence type="inferred from homology"/>
<dbReference type="GO" id="GO:0051603">
    <property type="term" value="P:proteolysis involved in protein catabolic process"/>
    <property type="evidence" value="ECO:0007669"/>
    <property type="project" value="InterPro"/>
</dbReference>
<dbReference type="InterPro" id="IPR001353">
    <property type="entry name" value="Proteasome_sua/b"/>
</dbReference>
<dbReference type="InterPro" id="IPR029055">
    <property type="entry name" value="Ntn_hydrolases_N"/>
</dbReference>
<keyword evidence="3 5" id="KW-0539">Nucleus</keyword>
<evidence type="ECO:0000313" key="7">
    <source>
        <dbReference type="Proteomes" id="UP000812966"/>
    </source>
</evidence>
<dbReference type="GO" id="GO:0005634">
    <property type="term" value="C:nucleus"/>
    <property type="evidence" value="ECO:0007669"/>
    <property type="project" value="UniProtKB-SubCell"/>
</dbReference>
<comment type="subunit">
    <text evidence="5">Component of the proteasome complex.</text>
</comment>
<evidence type="ECO:0000256" key="4">
    <source>
        <dbReference type="ARBA" id="ARBA00026071"/>
    </source>
</evidence>
<evidence type="ECO:0000256" key="2">
    <source>
        <dbReference type="ARBA" id="ARBA00022942"/>
    </source>
</evidence>
<comment type="subcellular location">
    <subcellularLocation>
        <location evidence="5">Cytoplasm</location>
    </subcellularLocation>
    <subcellularLocation>
        <location evidence="5">Nucleus</location>
    </subcellularLocation>
</comment>
<gene>
    <name evidence="6" type="ORF">FFLO_05176</name>
</gene>
<organism evidence="6 7">
    <name type="scientific">Filobasidium floriforme</name>
    <dbReference type="NCBI Taxonomy" id="5210"/>
    <lineage>
        <taxon>Eukaryota</taxon>
        <taxon>Fungi</taxon>
        <taxon>Dikarya</taxon>
        <taxon>Basidiomycota</taxon>
        <taxon>Agaricomycotina</taxon>
        <taxon>Tremellomycetes</taxon>
        <taxon>Filobasidiales</taxon>
        <taxon>Filobasidiaceae</taxon>
        <taxon>Filobasidium</taxon>
    </lineage>
</organism>